<comment type="caution">
    <text evidence="1">The sequence shown here is derived from an EMBL/GenBank/DDBJ whole genome shotgun (WGS) entry which is preliminary data.</text>
</comment>
<reference evidence="1 2" key="1">
    <citation type="submission" date="2019-03" db="EMBL/GenBank/DDBJ databases">
        <title>Genomic Encyclopedia of Type Strains, Phase III (KMG-III): the genomes of soil and plant-associated and newly described type strains.</title>
        <authorList>
            <person name="Whitman W."/>
        </authorList>
    </citation>
    <scope>NUCLEOTIDE SEQUENCE [LARGE SCALE GENOMIC DNA]</scope>
    <source>
        <strain evidence="1 2">VKM Ac-2575</strain>
    </source>
</reference>
<organism evidence="1 2">
    <name type="scientific">Kribbella voronezhensis</name>
    <dbReference type="NCBI Taxonomy" id="2512212"/>
    <lineage>
        <taxon>Bacteria</taxon>
        <taxon>Bacillati</taxon>
        <taxon>Actinomycetota</taxon>
        <taxon>Actinomycetes</taxon>
        <taxon>Propionibacteriales</taxon>
        <taxon>Kribbellaceae</taxon>
        <taxon>Kribbella</taxon>
    </lineage>
</organism>
<evidence type="ECO:0000313" key="2">
    <source>
        <dbReference type="Proteomes" id="UP000295151"/>
    </source>
</evidence>
<dbReference type="Pfam" id="PF19827">
    <property type="entry name" value="DUF6308"/>
    <property type="match status" value="1"/>
</dbReference>
<name>A0A4R7TC14_9ACTN</name>
<proteinExistence type="predicted"/>
<gene>
    <name evidence="1" type="ORF">EV138_2378</name>
</gene>
<accession>A0A4R7TC14</accession>
<sequence length="326" mass="35950">MSHPALGAPIWRSTFEGVGFRSSGQLGAMRARVEDVDATVLEDGLGRLSMMFTQVGRRSAMQYEVAVPLDVTAQQVAQLLASAFERAHPETREKSTAPDSPAEQGRVRVGGALVEREQAFEWAREYLTGSSAWAYPAYDAYDARSAPDSIEDADLLAPVLLNVHRLTLKAYYGLQQQRNRLQECLAAIPEDAELASAGDDDLEPIRLLFAVLDAPGIPDVQGTILAKILHRKRPGFIPLYDERVRRCYQVGPRAPLPVRRGRPWGEFFVALAMAMRKDLVDQYDTWAEIADLASDPPISLLRALDIVAWRAGGDRSPTELPDLPGT</sequence>
<protein>
    <submittedName>
        <fullName evidence="1">Uncharacterized protein</fullName>
    </submittedName>
</protein>
<evidence type="ECO:0000313" key="1">
    <source>
        <dbReference type="EMBL" id="TDU88827.1"/>
    </source>
</evidence>
<dbReference type="EMBL" id="SOCE01000001">
    <property type="protein sequence ID" value="TDU88827.1"/>
    <property type="molecule type" value="Genomic_DNA"/>
</dbReference>
<dbReference type="InterPro" id="IPR046275">
    <property type="entry name" value="DUF6308"/>
</dbReference>
<keyword evidence="2" id="KW-1185">Reference proteome</keyword>
<dbReference type="Proteomes" id="UP000295151">
    <property type="component" value="Unassembled WGS sequence"/>
</dbReference>
<dbReference type="AlphaFoldDB" id="A0A4R7TC14"/>